<dbReference type="SUPFAM" id="SSF56601">
    <property type="entry name" value="beta-lactamase/transpeptidase-like"/>
    <property type="match status" value="1"/>
</dbReference>
<dbReference type="PANTHER" id="PTHR12544">
    <property type="entry name" value="GLUTAMINASE"/>
    <property type="match status" value="1"/>
</dbReference>
<dbReference type="HAMAP" id="MF_00313">
    <property type="entry name" value="Glutaminase"/>
    <property type="match status" value="1"/>
</dbReference>
<dbReference type="InterPro" id="IPR015868">
    <property type="entry name" value="Glutaminase"/>
</dbReference>
<evidence type="ECO:0000256" key="4">
    <source>
        <dbReference type="ARBA" id="ARBA00022801"/>
    </source>
</evidence>
<evidence type="ECO:0000256" key="6">
    <source>
        <dbReference type="ARBA" id="ARBA00070405"/>
    </source>
</evidence>
<feature type="binding site" evidence="7">
    <location>
        <position position="165"/>
    </location>
    <ligand>
        <name>substrate</name>
    </ligand>
</feature>
<evidence type="ECO:0000256" key="1">
    <source>
        <dbReference type="ARBA" id="ARBA00011076"/>
    </source>
</evidence>
<dbReference type="EC" id="3.5.1.2" evidence="3 7"/>
<evidence type="ECO:0000256" key="5">
    <source>
        <dbReference type="ARBA" id="ARBA00049534"/>
    </source>
</evidence>
<dbReference type="InterPro" id="IPR036513">
    <property type="entry name" value="STAS_dom_sf"/>
</dbReference>
<feature type="binding site" evidence="7">
    <location>
        <position position="114"/>
    </location>
    <ligand>
        <name>substrate</name>
    </ligand>
</feature>
<evidence type="ECO:0000313" key="9">
    <source>
        <dbReference type="EMBL" id="ODQ93382.1"/>
    </source>
</evidence>
<feature type="binding site" evidence="7">
    <location>
        <position position="241"/>
    </location>
    <ligand>
        <name>substrate</name>
    </ligand>
</feature>
<keyword evidence="4 7" id="KW-0378">Hydrolase</keyword>
<dbReference type="EMBL" id="MIGZ01000070">
    <property type="protein sequence ID" value="ODQ93382.1"/>
    <property type="molecule type" value="Genomic_DNA"/>
</dbReference>
<dbReference type="InterPro" id="IPR012338">
    <property type="entry name" value="Beta-lactam/transpept-like"/>
</dbReference>
<evidence type="ECO:0000256" key="3">
    <source>
        <dbReference type="ARBA" id="ARBA00012918"/>
    </source>
</evidence>
<dbReference type="Gene3D" id="3.30.750.24">
    <property type="entry name" value="STAS domain"/>
    <property type="match status" value="1"/>
</dbReference>
<dbReference type="Pfam" id="PF04960">
    <property type="entry name" value="Glutaminase"/>
    <property type="match status" value="1"/>
</dbReference>
<dbReference type="GO" id="GO:0006537">
    <property type="term" value="P:glutamate biosynthetic process"/>
    <property type="evidence" value="ECO:0007669"/>
    <property type="project" value="TreeGrafter"/>
</dbReference>
<feature type="binding site" evidence="7">
    <location>
        <position position="189"/>
    </location>
    <ligand>
        <name>substrate</name>
    </ligand>
</feature>
<dbReference type="GO" id="GO:0004359">
    <property type="term" value="F:glutaminase activity"/>
    <property type="evidence" value="ECO:0007669"/>
    <property type="project" value="UniProtKB-UniRule"/>
</dbReference>
<feature type="domain" description="STAS" evidence="8">
    <location>
        <begin position="315"/>
        <end position="402"/>
    </location>
</feature>
<comment type="catalytic activity">
    <reaction evidence="5 7">
        <text>L-glutamine + H2O = L-glutamate + NH4(+)</text>
        <dbReference type="Rhea" id="RHEA:15889"/>
        <dbReference type="ChEBI" id="CHEBI:15377"/>
        <dbReference type="ChEBI" id="CHEBI:28938"/>
        <dbReference type="ChEBI" id="CHEBI:29985"/>
        <dbReference type="ChEBI" id="CHEBI:58359"/>
        <dbReference type="EC" id="3.5.1.2"/>
    </reaction>
</comment>
<dbReference type="FunFam" id="3.40.710.10:FF:000005">
    <property type="entry name" value="Glutaminase"/>
    <property type="match status" value="1"/>
</dbReference>
<organism evidence="9 10">
    <name type="scientific">Mycolicibacterium holsaticum</name>
    <dbReference type="NCBI Taxonomy" id="152142"/>
    <lineage>
        <taxon>Bacteria</taxon>
        <taxon>Bacillati</taxon>
        <taxon>Actinomycetota</taxon>
        <taxon>Actinomycetes</taxon>
        <taxon>Mycobacteriales</taxon>
        <taxon>Mycobacteriaceae</taxon>
        <taxon>Mycolicibacterium</taxon>
    </lineage>
</organism>
<sequence length="432" mass="46167">MAELVQRYLDQIRTEHLTNTDGALADYIPELARVDPGALGLSLSLADGYIYESGDCTAEFTIQSVSKPFTYALALDRIGQYAVDAKIGVEPSGEAFNEISVDETTNRPKNPMINAGAIAAVSLIPGVSADDRFAQIHEFYSAFAGRDLSVDHDVYASEKATGSRNRAIAYMLQSFGVLDDDPDEILDVYFRQCSIKVTSTDLARMAATLARGGVEPRSGRRVTSAAVVQRTLSVMVTCGMYDAAGDWVSAVGMPAKSGVGGGITAVLPGQLGIGVYSPLLDAKGNSVRGVEVCRSMSVSLGLHFLSVTRESRSTIRAAYDARPGVRVYELHGDLLFAGAEQVLRTIEGEYDEFDIAILEVSRVDDIDDTARGMLAGMRESLTAAGKQGYLVDPDDTLQVPRVDGAQAIVFSTLDDALRAARQSIPAPQDSDG</sequence>
<keyword evidence="7" id="KW-0007">Acetylation</keyword>
<feature type="binding site" evidence="7">
    <location>
        <position position="158"/>
    </location>
    <ligand>
        <name>substrate</name>
    </ligand>
</feature>
<dbReference type="PROSITE" id="PS50801">
    <property type="entry name" value="STAS"/>
    <property type="match status" value="1"/>
</dbReference>
<name>A0A1E3RVE0_9MYCO</name>
<comment type="subunit">
    <text evidence="2 7">Homotetramer.</text>
</comment>
<evidence type="ECO:0000259" key="8">
    <source>
        <dbReference type="PROSITE" id="PS50801"/>
    </source>
</evidence>
<comment type="caution">
    <text evidence="9">The sequence shown here is derived from an EMBL/GenBank/DDBJ whole genome shotgun (WGS) entry which is preliminary data.</text>
</comment>
<dbReference type="NCBIfam" id="TIGR03814">
    <property type="entry name" value="Gln_ase"/>
    <property type="match status" value="1"/>
</dbReference>
<dbReference type="InterPro" id="IPR002645">
    <property type="entry name" value="STAS_dom"/>
</dbReference>
<gene>
    <name evidence="7" type="primary">glsA</name>
    <name evidence="9" type="ORF">BHQ17_13490</name>
</gene>
<evidence type="ECO:0000313" key="10">
    <source>
        <dbReference type="Proteomes" id="UP000094243"/>
    </source>
</evidence>
<feature type="binding site" evidence="7">
    <location>
        <position position="64"/>
    </location>
    <ligand>
        <name>substrate</name>
    </ligand>
</feature>
<dbReference type="Gene3D" id="3.40.710.10">
    <property type="entry name" value="DD-peptidase/beta-lactamase superfamily"/>
    <property type="match status" value="1"/>
</dbReference>
<dbReference type="SUPFAM" id="SSF52091">
    <property type="entry name" value="SpoIIaa-like"/>
    <property type="match status" value="1"/>
</dbReference>
<proteinExistence type="inferred from homology"/>
<dbReference type="PANTHER" id="PTHR12544:SF29">
    <property type="entry name" value="GLUTAMINASE"/>
    <property type="match status" value="1"/>
</dbReference>
<feature type="binding site" evidence="7">
    <location>
        <position position="259"/>
    </location>
    <ligand>
        <name>substrate</name>
    </ligand>
</feature>
<evidence type="ECO:0000256" key="7">
    <source>
        <dbReference type="HAMAP-Rule" id="MF_00313"/>
    </source>
</evidence>
<dbReference type="AlphaFoldDB" id="A0A1E3RVE0"/>
<dbReference type="GO" id="GO:0006543">
    <property type="term" value="P:L-glutamine catabolic process"/>
    <property type="evidence" value="ECO:0007669"/>
    <property type="project" value="TreeGrafter"/>
</dbReference>
<evidence type="ECO:0000256" key="2">
    <source>
        <dbReference type="ARBA" id="ARBA00011881"/>
    </source>
</evidence>
<dbReference type="OrthoDB" id="9788822at2"/>
<comment type="similarity">
    <text evidence="1 7">Belongs to the glutaminase family.</text>
</comment>
<protein>
    <recommendedName>
        <fullName evidence="6 7">Glutaminase</fullName>
        <ecNumber evidence="3 7">3.5.1.2</ecNumber>
    </recommendedName>
</protein>
<keyword evidence="10" id="KW-1185">Reference proteome</keyword>
<dbReference type="Proteomes" id="UP000094243">
    <property type="component" value="Unassembled WGS sequence"/>
</dbReference>
<dbReference type="RefSeq" id="WP_069405699.1">
    <property type="nucleotide sequence ID" value="NZ_MIGZ01000070.1"/>
</dbReference>
<accession>A0A1E3RVE0</accession>
<reference evidence="10" key="1">
    <citation type="submission" date="2016-09" db="EMBL/GenBank/DDBJ databases">
        <authorList>
            <person name="Greninger A.L."/>
            <person name="Jerome K.R."/>
            <person name="Mcnair B."/>
            <person name="Wallis C."/>
            <person name="Fang F."/>
        </authorList>
    </citation>
    <scope>NUCLEOTIDE SEQUENCE [LARGE SCALE GENOMIC DNA]</scope>
    <source>
        <strain evidence="10">M7</strain>
    </source>
</reference>
<dbReference type="Pfam" id="PF01740">
    <property type="entry name" value="STAS"/>
    <property type="match status" value="1"/>
</dbReference>